<keyword evidence="3" id="KW-1185">Reference proteome</keyword>
<dbReference type="InterPro" id="IPR011009">
    <property type="entry name" value="Kinase-like_dom_sf"/>
</dbReference>
<dbReference type="Gene3D" id="1.10.510.10">
    <property type="entry name" value="Transferase(Phosphotransferase) domain 1"/>
    <property type="match status" value="1"/>
</dbReference>
<dbReference type="InterPro" id="IPR050235">
    <property type="entry name" value="CK1_Ser-Thr_kinase"/>
</dbReference>
<evidence type="ECO:0000313" key="2">
    <source>
        <dbReference type="EMBL" id="TMS38481.1"/>
    </source>
</evidence>
<evidence type="ECO:0000313" key="3">
    <source>
        <dbReference type="Proteomes" id="UP000298663"/>
    </source>
</evidence>
<organism evidence="2 3">
    <name type="scientific">Steinernema carpocapsae</name>
    <name type="common">Entomopathogenic nematode</name>
    <dbReference type="NCBI Taxonomy" id="34508"/>
    <lineage>
        <taxon>Eukaryota</taxon>
        <taxon>Metazoa</taxon>
        <taxon>Ecdysozoa</taxon>
        <taxon>Nematoda</taxon>
        <taxon>Chromadorea</taxon>
        <taxon>Rhabditida</taxon>
        <taxon>Tylenchina</taxon>
        <taxon>Panagrolaimomorpha</taxon>
        <taxon>Strongyloidoidea</taxon>
        <taxon>Steinernematidae</taxon>
        <taxon>Steinernema</taxon>
    </lineage>
</organism>
<reference evidence="2 3" key="2">
    <citation type="journal article" date="2019" name="G3 (Bethesda)">
        <title>Hybrid Assembly of the Genome of the Entomopathogenic Nematode Steinernema carpocapsae Identifies the X-Chromosome.</title>
        <authorList>
            <person name="Serra L."/>
            <person name="Macchietto M."/>
            <person name="Macias-Munoz A."/>
            <person name="McGill C.J."/>
            <person name="Rodriguez I.M."/>
            <person name="Rodriguez B."/>
            <person name="Murad R."/>
            <person name="Mortazavi A."/>
        </authorList>
    </citation>
    <scope>NUCLEOTIDE SEQUENCE [LARGE SCALE GENOMIC DNA]</scope>
    <source>
        <strain evidence="2 3">ALL</strain>
    </source>
</reference>
<feature type="region of interest" description="Disordered" evidence="1">
    <location>
        <begin position="1"/>
        <end position="34"/>
    </location>
</feature>
<protein>
    <submittedName>
        <fullName evidence="2">Uncharacterized protein</fullName>
    </submittedName>
</protein>
<name>A0A4U8UYC1_STECR</name>
<dbReference type="EMBL" id="CM016762">
    <property type="protein sequence ID" value="TMS38481.1"/>
    <property type="molecule type" value="Genomic_DNA"/>
</dbReference>
<gene>
    <name evidence="2" type="ORF">L596_005200</name>
</gene>
<dbReference type="SUPFAM" id="SSF56112">
    <property type="entry name" value="Protein kinase-like (PK-like)"/>
    <property type="match status" value="1"/>
</dbReference>
<comment type="caution">
    <text evidence="2">The sequence shown here is derived from an EMBL/GenBank/DDBJ whole genome shotgun (WGS) entry which is preliminary data.</text>
</comment>
<reference evidence="2 3" key="1">
    <citation type="journal article" date="2015" name="Genome Biol.">
        <title>Comparative genomics of Steinernema reveals deeply conserved gene regulatory networks.</title>
        <authorList>
            <person name="Dillman A.R."/>
            <person name="Macchietto M."/>
            <person name="Porter C.F."/>
            <person name="Rogers A."/>
            <person name="Williams B."/>
            <person name="Antoshechkin I."/>
            <person name="Lee M.M."/>
            <person name="Goodwin Z."/>
            <person name="Lu X."/>
            <person name="Lewis E.E."/>
            <person name="Goodrich-Blair H."/>
            <person name="Stock S.P."/>
            <person name="Adams B.J."/>
            <person name="Sternberg P.W."/>
            <person name="Mortazavi A."/>
        </authorList>
    </citation>
    <scope>NUCLEOTIDE SEQUENCE [LARGE SCALE GENOMIC DNA]</scope>
    <source>
        <strain evidence="2 3">ALL</strain>
    </source>
</reference>
<dbReference type="AlphaFoldDB" id="A0A4U8UYC1"/>
<sequence length="179" mass="21290">MNKEGQMGVDSQFIEGLNGPPNRYRRRQLHRGGAQTRIHSPGYQALSISSDLRLVIIHFGPTRTYLKGCSRDDIESWFYMMTEMWRGQLLWKNDQNLEKILEAKNAIFDEGVFEMLRMRFAGYPDKYKLLMRYVSSIEFAVTPDYKFLSQEHRDMHYCRFNVEAEEKHYDWEKEDKGGE</sequence>
<proteinExistence type="predicted"/>
<dbReference type="Proteomes" id="UP000298663">
    <property type="component" value="Chromosome X"/>
</dbReference>
<dbReference type="OrthoDB" id="5979581at2759"/>
<accession>A0A4U8UYC1</accession>
<dbReference type="PANTHER" id="PTHR11909">
    <property type="entry name" value="CASEIN KINASE-RELATED"/>
    <property type="match status" value="1"/>
</dbReference>
<dbReference type="STRING" id="34508.A0A4U8UYC1"/>
<dbReference type="EMBL" id="AZBU02000001">
    <property type="protein sequence ID" value="TMS38481.1"/>
    <property type="molecule type" value="Genomic_DNA"/>
</dbReference>
<evidence type="ECO:0000256" key="1">
    <source>
        <dbReference type="SAM" id="MobiDB-lite"/>
    </source>
</evidence>